<organism evidence="1 2">
    <name type="scientific">Pseudoduganella namucuonensis</name>
    <dbReference type="NCBI Taxonomy" id="1035707"/>
    <lineage>
        <taxon>Bacteria</taxon>
        <taxon>Pseudomonadati</taxon>
        <taxon>Pseudomonadota</taxon>
        <taxon>Betaproteobacteria</taxon>
        <taxon>Burkholderiales</taxon>
        <taxon>Oxalobacteraceae</taxon>
        <taxon>Telluria group</taxon>
        <taxon>Pseudoduganella</taxon>
    </lineage>
</organism>
<proteinExistence type="predicted"/>
<dbReference type="STRING" id="1035707.SAMN05216552_10873"/>
<dbReference type="Proteomes" id="UP000199391">
    <property type="component" value="Unassembled WGS sequence"/>
</dbReference>
<sequence>MGNYALDAGCSEHESIMFASRCRRNGYRPEQFRVSADPPCESSGAPPLSRTILITLVERGVWRRYRLNGFSSWLDDFEQDLHAGWFTSWVDGE</sequence>
<evidence type="ECO:0000313" key="2">
    <source>
        <dbReference type="Proteomes" id="UP000199391"/>
    </source>
</evidence>
<dbReference type="EMBL" id="FPBO01000087">
    <property type="protein sequence ID" value="SFV18034.1"/>
    <property type="molecule type" value="Genomic_DNA"/>
</dbReference>
<reference evidence="2" key="1">
    <citation type="submission" date="2016-10" db="EMBL/GenBank/DDBJ databases">
        <authorList>
            <person name="Varghese N."/>
            <person name="Submissions S."/>
        </authorList>
    </citation>
    <scope>NUCLEOTIDE SEQUENCE [LARGE SCALE GENOMIC DNA]</scope>
    <source>
        <strain evidence="2">CGMCC 1.11014</strain>
    </source>
</reference>
<keyword evidence="2" id="KW-1185">Reference proteome</keyword>
<accession>A0A1I7M7W0</accession>
<evidence type="ECO:0000313" key="1">
    <source>
        <dbReference type="EMBL" id="SFV18034.1"/>
    </source>
</evidence>
<name>A0A1I7M7W0_9BURK</name>
<gene>
    <name evidence="1" type="ORF">SAMN05216552_10873</name>
</gene>
<dbReference type="AlphaFoldDB" id="A0A1I7M7W0"/>
<protein>
    <submittedName>
        <fullName evidence="1">Uncharacterized protein</fullName>
    </submittedName>
</protein>